<sequence>MHPKVAVAAVTFDRHEELALLLKGLAAQTAPIHSIALVDSGAVPATGVVNAVGADNINYLRSEANLGGAGGFAYAILAAMASGAEWIWMMDDDGHPEDASCLAELLRTAEEHQLDIISPLVAATADPNRLSFNFRINGLLTNDRSRLAPMGYLPDMVHFFNGALIRTEVFYKIGIPDVKFFIRGDEVDFLSRVKKAGLKYGTLATVAVQHPATWTEMKPVFGGFITPVIPEGEFKRYCYFRNRGYLTRKYRNLRWFSADIVGFPYYFLKTGDFKGLAHWFGAYSTGFRGKGFGSPAELMSGGN</sequence>
<dbReference type="Gene3D" id="3.90.550.10">
    <property type="entry name" value="Spore Coat Polysaccharide Biosynthesis Protein SpsA, Chain A"/>
    <property type="match status" value="1"/>
</dbReference>
<reference evidence="7" key="1">
    <citation type="journal article" date="2019" name="Int. J. Syst. Evol. Microbiol.">
        <title>The Global Catalogue of Microorganisms (GCM) 10K type strain sequencing project: providing services to taxonomists for standard genome sequencing and annotation.</title>
        <authorList>
            <consortium name="The Broad Institute Genomics Platform"/>
            <consortium name="The Broad Institute Genome Sequencing Center for Infectious Disease"/>
            <person name="Wu L."/>
            <person name="Ma J."/>
        </authorList>
    </citation>
    <scope>NUCLEOTIDE SEQUENCE [LARGE SCALE GENOMIC DNA]</scope>
    <source>
        <strain evidence="7">CGMCC 1.12778</strain>
    </source>
</reference>
<evidence type="ECO:0000256" key="4">
    <source>
        <dbReference type="ARBA" id="ARBA00022679"/>
    </source>
</evidence>
<comment type="similarity">
    <text evidence="2">Belongs to the glycosyltransferase 2 family.</text>
</comment>
<accession>A0ABQ2AR20</accession>
<name>A0ABQ2AR20_9MICC</name>
<keyword evidence="3" id="KW-0328">Glycosyltransferase</keyword>
<organism evidence="6 7">
    <name type="scientific">Arthrobacter liuii</name>
    <dbReference type="NCBI Taxonomy" id="1476996"/>
    <lineage>
        <taxon>Bacteria</taxon>
        <taxon>Bacillati</taxon>
        <taxon>Actinomycetota</taxon>
        <taxon>Actinomycetes</taxon>
        <taxon>Micrococcales</taxon>
        <taxon>Micrococcaceae</taxon>
        <taxon>Arthrobacter</taxon>
    </lineage>
</organism>
<evidence type="ECO:0000313" key="6">
    <source>
        <dbReference type="EMBL" id="GGH94132.1"/>
    </source>
</evidence>
<protein>
    <submittedName>
        <fullName evidence="6">Glycosyltransferase</fullName>
    </submittedName>
</protein>
<dbReference type="PANTHER" id="PTHR43179">
    <property type="entry name" value="RHAMNOSYLTRANSFERASE WBBL"/>
    <property type="match status" value="1"/>
</dbReference>
<evidence type="ECO:0000313" key="7">
    <source>
        <dbReference type="Proteomes" id="UP000643279"/>
    </source>
</evidence>
<evidence type="ECO:0000256" key="2">
    <source>
        <dbReference type="ARBA" id="ARBA00006739"/>
    </source>
</evidence>
<dbReference type="InterPro" id="IPR001173">
    <property type="entry name" value="Glyco_trans_2-like"/>
</dbReference>
<evidence type="ECO:0000256" key="3">
    <source>
        <dbReference type="ARBA" id="ARBA00022676"/>
    </source>
</evidence>
<dbReference type="PANTHER" id="PTHR43179:SF12">
    <property type="entry name" value="GALACTOFURANOSYLTRANSFERASE GLFT2"/>
    <property type="match status" value="1"/>
</dbReference>
<keyword evidence="4" id="KW-0808">Transferase</keyword>
<keyword evidence="7" id="KW-1185">Reference proteome</keyword>
<comment type="caution">
    <text evidence="6">The sequence shown here is derived from an EMBL/GenBank/DDBJ whole genome shotgun (WGS) entry which is preliminary data.</text>
</comment>
<dbReference type="Proteomes" id="UP000643279">
    <property type="component" value="Unassembled WGS sequence"/>
</dbReference>
<feature type="domain" description="Glycosyltransferase 2-like" evidence="5">
    <location>
        <begin position="10"/>
        <end position="173"/>
    </location>
</feature>
<dbReference type="SUPFAM" id="SSF53448">
    <property type="entry name" value="Nucleotide-diphospho-sugar transferases"/>
    <property type="match status" value="1"/>
</dbReference>
<evidence type="ECO:0000256" key="1">
    <source>
        <dbReference type="ARBA" id="ARBA00004776"/>
    </source>
</evidence>
<dbReference type="EMBL" id="BMFW01000005">
    <property type="protein sequence ID" value="GGH94132.1"/>
    <property type="molecule type" value="Genomic_DNA"/>
</dbReference>
<gene>
    <name evidence="6" type="ORF">GCM10007170_16620</name>
</gene>
<dbReference type="InterPro" id="IPR029044">
    <property type="entry name" value="Nucleotide-diphossugar_trans"/>
</dbReference>
<comment type="pathway">
    <text evidence="1">Cell wall biogenesis; cell wall polysaccharide biosynthesis.</text>
</comment>
<proteinExistence type="inferred from homology"/>
<evidence type="ECO:0000259" key="5">
    <source>
        <dbReference type="Pfam" id="PF00535"/>
    </source>
</evidence>
<dbReference type="RefSeq" id="WP_188571153.1">
    <property type="nucleotide sequence ID" value="NZ_BMFW01000005.1"/>
</dbReference>
<dbReference type="Pfam" id="PF00535">
    <property type="entry name" value="Glycos_transf_2"/>
    <property type="match status" value="1"/>
</dbReference>